<proteinExistence type="predicted"/>
<feature type="compositionally biased region" description="Low complexity" evidence="1">
    <location>
        <begin position="38"/>
        <end position="53"/>
    </location>
</feature>
<accession>A0A5B7CFI6</accession>
<keyword evidence="3" id="KW-1185">Reference proteome</keyword>
<dbReference type="Proteomes" id="UP000324222">
    <property type="component" value="Unassembled WGS sequence"/>
</dbReference>
<sequence>MSPAMDATATASSIPPRYRRVGKGAHRSTLPSSPPPSLSLSLSPAVVVPAATTRGEGSPRPHQRRVAGRRHTRPRSQPPPCTCRGYRFPPSLLHKCVEISDHV</sequence>
<evidence type="ECO:0000313" key="3">
    <source>
        <dbReference type="Proteomes" id="UP000324222"/>
    </source>
</evidence>
<feature type="region of interest" description="Disordered" evidence="1">
    <location>
        <begin position="1"/>
        <end position="83"/>
    </location>
</feature>
<comment type="caution">
    <text evidence="2">The sequence shown here is derived from an EMBL/GenBank/DDBJ whole genome shotgun (WGS) entry which is preliminary data.</text>
</comment>
<dbReference type="AlphaFoldDB" id="A0A5B7CFI6"/>
<protein>
    <submittedName>
        <fullName evidence="2">Uncharacterized protein</fullName>
    </submittedName>
</protein>
<evidence type="ECO:0000256" key="1">
    <source>
        <dbReference type="SAM" id="MobiDB-lite"/>
    </source>
</evidence>
<feature type="compositionally biased region" description="Basic residues" evidence="1">
    <location>
        <begin position="17"/>
        <end position="26"/>
    </location>
</feature>
<organism evidence="2 3">
    <name type="scientific">Portunus trituberculatus</name>
    <name type="common">Swimming crab</name>
    <name type="synonym">Neptunus trituberculatus</name>
    <dbReference type="NCBI Taxonomy" id="210409"/>
    <lineage>
        <taxon>Eukaryota</taxon>
        <taxon>Metazoa</taxon>
        <taxon>Ecdysozoa</taxon>
        <taxon>Arthropoda</taxon>
        <taxon>Crustacea</taxon>
        <taxon>Multicrustacea</taxon>
        <taxon>Malacostraca</taxon>
        <taxon>Eumalacostraca</taxon>
        <taxon>Eucarida</taxon>
        <taxon>Decapoda</taxon>
        <taxon>Pleocyemata</taxon>
        <taxon>Brachyura</taxon>
        <taxon>Eubrachyura</taxon>
        <taxon>Portunoidea</taxon>
        <taxon>Portunidae</taxon>
        <taxon>Portuninae</taxon>
        <taxon>Portunus</taxon>
    </lineage>
</organism>
<evidence type="ECO:0000313" key="2">
    <source>
        <dbReference type="EMBL" id="MPC08309.1"/>
    </source>
</evidence>
<name>A0A5B7CFI6_PORTR</name>
<gene>
    <name evidence="2" type="ORF">E2C01_000890</name>
</gene>
<feature type="compositionally biased region" description="Basic residues" evidence="1">
    <location>
        <begin position="61"/>
        <end position="74"/>
    </location>
</feature>
<reference evidence="2 3" key="1">
    <citation type="submission" date="2019-05" db="EMBL/GenBank/DDBJ databases">
        <title>Another draft genome of Portunus trituberculatus and its Hox gene families provides insights of decapod evolution.</title>
        <authorList>
            <person name="Jeong J.-H."/>
            <person name="Song I."/>
            <person name="Kim S."/>
            <person name="Choi T."/>
            <person name="Kim D."/>
            <person name="Ryu S."/>
            <person name="Kim W."/>
        </authorList>
    </citation>
    <scope>NUCLEOTIDE SEQUENCE [LARGE SCALE GENOMIC DNA]</scope>
    <source>
        <tissue evidence="2">Muscle</tissue>
    </source>
</reference>
<dbReference type="EMBL" id="VSRR010000024">
    <property type="protein sequence ID" value="MPC08309.1"/>
    <property type="molecule type" value="Genomic_DNA"/>
</dbReference>